<dbReference type="NCBIfam" id="TIGR04409">
    <property type="entry name" value="LptC_YrbK"/>
    <property type="match status" value="1"/>
</dbReference>
<protein>
    <submittedName>
        <fullName evidence="1">LPS export ABC transporter periplasmic protein LptC</fullName>
    </submittedName>
</protein>
<sequence>MMHNIFTKYTIAALLIGCFFLYACENDPKEVNNLGKKATGTEEATFIEINYTIGGKAKALLTAPLMLHVEDTVTYYEFPKTLYAEFYNESSIKESKLTALYGKYNDGQSLIYLRDSVKIINMLKGDTIYCDDLYWDRNRTGTEFYTNKKVRIRQKDGQFLNGTGMEASQSFKNYHIINVNGELNSNGEGIPQP</sequence>
<dbReference type="Gene3D" id="2.60.450.10">
    <property type="entry name" value="Lipopolysaccharide (LPS) transport protein A like domain"/>
    <property type="match status" value="1"/>
</dbReference>
<comment type="caution">
    <text evidence="1">The sequence shown here is derived from an EMBL/GenBank/DDBJ whole genome shotgun (WGS) entry which is preliminary data.</text>
</comment>
<dbReference type="Proteomes" id="UP001595907">
    <property type="component" value="Unassembled WGS sequence"/>
</dbReference>
<accession>A0ABV8QS48</accession>
<evidence type="ECO:0000313" key="1">
    <source>
        <dbReference type="EMBL" id="MFC4263075.1"/>
    </source>
</evidence>
<evidence type="ECO:0000313" key="2">
    <source>
        <dbReference type="Proteomes" id="UP001595907"/>
    </source>
</evidence>
<dbReference type="InterPro" id="IPR026265">
    <property type="entry name" value="LptC"/>
</dbReference>
<dbReference type="RefSeq" id="WP_379709161.1">
    <property type="nucleotide sequence ID" value="NZ_JBHSCZ010000002.1"/>
</dbReference>
<proteinExistence type="predicted"/>
<keyword evidence="2" id="KW-1185">Reference proteome</keyword>
<reference evidence="2" key="1">
    <citation type="journal article" date="2019" name="Int. J. Syst. Evol. Microbiol.">
        <title>The Global Catalogue of Microorganisms (GCM) 10K type strain sequencing project: providing services to taxonomists for standard genome sequencing and annotation.</title>
        <authorList>
            <consortium name="The Broad Institute Genomics Platform"/>
            <consortium name="The Broad Institute Genome Sequencing Center for Infectious Disease"/>
            <person name="Wu L."/>
            <person name="Ma J."/>
        </authorList>
    </citation>
    <scope>NUCLEOTIDE SEQUENCE [LARGE SCALE GENOMIC DNA]</scope>
    <source>
        <strain evidence="2">CECT 8289</strain>
    </source>
</reference>
<name>A0ABV8QS48_9BACT</name>
<dbReference type="EMBL" id="JBHSCZ010000002">
    <property type="protein sequence ID" value="MFC4263075.1"/>
    <property type="molecule type" value="Genomic_DNA"/>
</dbReference>
<organism evidence="1 2">
    <name type="scientific">Ferruginibacter yonginensis</name>
    <dbReference type="NCBI Taxonomy" id="1310416"/>
    <lineage>
        <taxon>Bacteria</taxon>
        <taxon>Pseudomonadati</taxon>
        <taxon>Bacteroidota</taxon>
        <taxon>Chitinophagia</taxon>
        <taxon>Chitinophagales</taxon>
        <taxon>Chitinophagaceae</taxon>
        <taxon>Ferruginibacter</taxon>
    </lineage>
</organism>
<dbReference type="InterPro" id="IPR010664">
    <property type="entry name" value="LipoPS_assembly_LptC-rel"/>
</dbReference>
<dbReference type="Pfam" id="PF06835">
    <property type="entry name" value="LptC"/>
    <property type="match status" value="1"/>
</dbReference>
<gene>
    <name evidence="1" type="primary">lptC</name>
    <name evidence="1" type="ORF">ACFOWM_09310</name>
</gene>